<keyword evidence="1" id="KW-0812">Transmembrane</keyword>
<dbReference type="Pfam" id="PF00400">
    <property type="entry name" value="WD40"/>
    <property type="match status" value="1"/>
</dbReference>
<dbReference type="Proteomes" id="UP000728185">
    <property type="component" value="Unassembled WGS sequence"/>
</dbReference>
<dbReference type="GO" id="GO:0030674">
    <property type="term" value="F:protein-macromolecule adaptor activity"/>
    <property type="evidence" value="ECO:0007669"/>
    <property type="project" value="TreeGrafter"/>
</dbReference>
<dbReference type="InterPro" id="IPR001680">
    <property type="entry name" value="WD40_rpt"/>
</dbReference>
<dbReference type="GO" id="GO:0009267">
    <property type="term" value="P:cellular response to starvation"/>
    <property type="evidence" value="ECO:0007669"/>
    <property type="project" value="TreeGrafter"/>
</dbReference>
<dbReference type="PANTHER" id="PTHR12848">
    <property type="entry name" value="REGULATORY-ASSOCIATED PROTEIN OF MTOR"/>
    <property type="match status" value="1"/>
</dbReference>
<dbReference type="OrthoDB" id="10262360at2759"/>
<dbReference type="GO" id="GO:0031929">
    <property type="term" value="P:TOR signaling"/>
    <property type="evidence" value="ECO:0007669"/>
    <property type="project" value="InterPro"/>
</dbReference>
<dbReference type="InterPro" id="IPR004083">
    <property type="entry name" value="Raptor"/>
</dbReference>
<evidence type="ECO:0000313" key="3">
    <source>
        <dbReference type="Proteomes" id="UP000728185"/>
    </source>
</evidence>
<keyword evidence="1" id="KW-1133">Transmembrane helix</keyword>
<dbReference type="AlphaFoldDB" id="A0A8E0VIX3"/>
<evidence type="ECO:0000256" key="1">
    <source>
        <dbReference type="SAM" id="Phobius"/>
    </source>
</evidence>
<proteinExistence type="predicted"/>
<dbReference type="SMART" id="SM00320">
    <property type="entry name" value="WD40"/>
    <property type="match status" value="4"/>
</dbReference>
<accession>A0A8E0VIX3</accession>
<dbReference type="InterPro" id="IPR015943">
    <property type="entry name" value="WD40/YVTN_repeat-like_dom_sf"/>
</dbReference>
<protein>
    <submittedName>
        <fullName evidence="2">Regulatory-associated protein of mTOR</fullName>
    </submittedName>
</protein>
<dbReference type="GO" id="GO:0010506">
    <property type="term" value="P:regulation of autophagy"/>
    <property type="evidence" value="ECO:0007669"/>
    <property type="project" value="TreeGrafter"/>
</dbReference>
<dbReference type="GO" id="GO:0005737">
    <property type="term" value="C:cytoplasm"/>
    <property type="evidence" value="ECO:0007669"/>
    <property type="project" value="TreeGrafter"/>
</dbReference>
<comment type="caution">
    <text evidence="2">The sequence shown here is derived from an EMBL/GenBank/DDBJ whole genome shotgun (WGS) entry which is preliminary data.</text>
</comment>
<sequence>MVHLSQDPHPTVGRMGRVVTDFILSKSISTSIARTSAFIMHSANFPSRRHHMVDQLLREPPSDHPTQCPPAQPVPRTPAVVFSQNPTVPSATPSVPAEKHPLDEIKTQLFAWSCRWFAQPLLAKYGGPSDLTEHLNQLDHPDSDSIVLPRRCPHPNRELAALGAVSVDPDAVAYADRLTRLEQQREITRTGRIRWAAVIGPRERTGLNVRGTKVDEESSLIVTPVSSIDPGFLTQVSSWQNSHEPNLIRFHPFLSHLVVADRTDLAVCSLLGLDPLGRVNTSDESDTVNRVFRPTSYTTKVGLVTDMQFLNAFEERSLLLTAHDDGRIRIWRNYIRDLGQDSEIVTAWTGINDLIPSTHHAGLVVNWSQSTTQLAVGGDARIIRLWDCERESRLRDISTGADACVTTLTRSPDFRLLAAGFGDGVVKVFDLRMSSSTSLSHHVDSHIFSAQCDSGWVHDVQFSPLRRLYATGSTGGVVAWQLGSGLSAETSSVRSRRSDTEWAKPLPQINVNKPTADQLRFRRLSHPQRISVPVHTPVHCAALKVDLMSTTAHILVAGVGGSFREVRVHRIHDGSVHSILKPNSTPISIAVHPNKVSQVLFSYLTFCMDYVLLYLCLCVCVCVCVGERK</sequence>
<keyword evidence="3" id="KW-1185">Reference proteome</keyword>
<dbReference type="PANTHER" id="PTHR12848:SF16">
    <property type="entry name" value="REGULATORY-ASSOCIATED PROTEIN OF MTOR"/>
    <property type="match status" value="1"/>
</dbReference>
<dbReference type="GO" id="GO:0071230">
    <property type="term" value="P:cellular response to amino acid stimulus"/>
    <property type="evidence" value="ECO:0007669"/>
    <property type="project" value="TreeGrafter"/>
</dbReference>
<gene>
    <name evidence="2" type="ORF">FBUS_07639</name>
</gene>
<dbReference type="Gene3D" id="2.130.10.10">
    <property type="entry name" value="YVTN repeat-like/Quinoprotein amine dehydrogenase"/>
    <property type="match status" value="1"/>
</dbReference>
<keyword evidence="1" id="KW-0472">Membrane</keyword>
<organism evidence="2 3">
    <name type="scientific">Fasciolopsis buskii</name>
    <dbReference type="NCBI Taxonomy" id="27845"/>
    <lineage>
        <taxon>Eukaryota</taxon>
        <taxon>Metazoa</taxon>
        <taxon>Spiralia</taxon>
        <taxon>Lophotrochozoa</taxon>
        <taxon>Platyhelminthes</taxon>
        <taxon>Trematoda</taxon>
        <taxon>Digenea</taxon>
        <taxon>Plagiorchiida</taxon>
        <taxon>Echinostomata</taxon>
        <taxon>Echinostomatoidea</taxon>
        <taxon>Fasciolidae</taxon>
        <taxon>Fasciolopsis</taxon>
    </lineage>
</organism>
<dbReference type="GO" id="GO:0031931">
    <property type="term" value="C:TORC1 complex"/>
    <property type="evidence" value="ECO:0007669"/>
    <property type="project" value="InterPro"/>
</dbReference>
<evidence type="ECO:0000313" key="2">
    <source>
        <dbReference type="EMBL" id="KAA0190805.1"/>
    </source>
</evidence>
<feature type="transmembrane region" description="Helical" evidence="1">
    <location>
        <begin position="600"/>
        <end position="625"/>
    </location>
</feature>
<dbReference type="EMBL" id="LUCM01006773">
    <property type="protein sequence ID" value="KAA0190805.1"/>
    <property type="molecule type" value="Genomic_DNA"/>
</dbReference>
<dbReference type="SUPFAM" id="SSF50978">
    <property type="entry name" value="WD40 repeat-like"/>
    <property type="match status" value="1"/>
</dbReference>
<name>A0A8E0VIX3_9TREM</name>
<reference evidence="2" key="1">
    <citation type="submission" date="2019-05" db="EMBL/GenBank/DDBJ databases">
        <title>Annotation for the trematode Fasciolopsis buski.</title>
        <authorList>
            <person name="Choi Y.-J."/>
        </authorList>
    </citation>
    <scope>NUCLEOTIDE SEQUENCE</scope>
    <source>
        <strain evidence="2">HT</strain>
        <tissue evidence="2">Whole worm</tissue>
    </source>
</reference>
<dbReference type="InterPro" id="IPR036322">
    <property type="entry name" value="WD40_repeat_dom_sf"/>
</dbReference>
<dbReference type="GO" id="GO:0030307">
    <property type="term" value="P:positive regulation of cell growth"/>
    <property type="evidence" value="ECO:0007669"/>
    <property type="project" value="TreeGrafter"/>
</dbReference>